<dbReference type="InterPro" id="IPR018164">
    <property type="entry name" value="Ala-tRNA-synth_IIc_N"/>
</dbReference>
<dbReference type="Gene3D" id="3.30.980.10">
    <property type="entry name" value="Threonyl-trna Synthetase, Chain A, domain 2"/>
    <property type="match status" value="1"/>
</dbReference>
<dbReference type="Gene3D" id="3.10.310.40">
    <property type="match status" value="1"/>
</dbReference>
<dbReference type="Gene3D" id="2.40.30.130">
    <property type="match status" value="1"/>
</dbReference>
<keyword evidence="3" id="KW-0479">Metal-binding</keyword>
<organism evidence="6 7">
    <name type="scientific">Planococcus shixiaomingii</name>
    <dbReference type="NCBI Taxonomy" id="3058393"/>
    <lineage>
        <taxon>Bacteria</taxon>
        <taxon>Bacillati</taxon>
        <taxon>Bacillota</taxon>
        <taxon>Bacilli</taxon>
        <taxon>Bacillales</taxon>
        <taxon>Caryophanaceae</taxon>
        <taxon>Planococcus</taxon>
    </lineage>
</organism>
<dbReference type="InterPro" id="IPR009000">
    <property type="entry name" value="Transl_B-barrel_sf"/>
</dbReference>
<sequence length="400" mass="44563">MREFYVTTKLYYENPELQQVNGTVIQSNKDERGYFALLDKTCFYPEGGGQPADTGFINNVKVLDVQMVGEEIRHYTEQPLPIGSFSGEIDWERRWDHMQQHAGQHVLSAIFDDCFGMKTSSFHLGTERVSIDLDSDNISKEQWLDAEKKANEVIQQHIPIRTEWVANEKVPALKLRKPPAVDGPIRIVTIDGVDINACGGTHPLNSADISLIKLISTEKSKGGTRIYFLCGKRAIHYFQQLLETTDELVRQLNAPLIKLTDAATALIQEKAANEKITKDLRDKLLETEAAALTPNTENGTIEKVFEDRSIKEVQQLARLAIANHPNAALLFLTIHNEEVRFVCAKGVEAKGDMRGSLKELLAMTNGKGGGNEQFGQGGGTSTASAETLFRAFQKSIENFQ</sequence>
<keyword evidence="7" id="KW-1185">Reference proteome</keyword>
<comment type="cofactor">
    <cofactor evidence="1">
        <name>Zn(2+)</name>
        <dbReference type="ChEBI" id="CHEBI:29105"/>
    </cofactor>
</comment>
<evidence type="ECO:0000256" key="4">
    <source>
        <dbReference type="ARBA" id="ARBA00022833"/>
    </source>
</evidence>
<dbReference type="InterPro" id="IPR012947">
    <property type="entry name" value="tRNA_SAD"/>
</dbReference>
<reference evidence="6 7" key="1">
    <citation type="submission" date="2023-06" db="EMBL/GenBank/DDBJ databases">
        <title>Novel species in genus Planococcus.</title>
        <authorList>
            <person name="Ning S."/>
        </authorList>
    </citation>
    <scope>NUCLEOTIDE SEQUENCE [LARGE SCALE GENOMIC DNA]</scope>
    <source>
        <strain evidence="6 7">N028</strain>
    </source>
</reference>
<proteinExistence type="predicted"/>
<dbReference type="InterPro" id="IPR018165">
    <property type="entry name" value="Ala-tRNA-synth_IIc_core"/>
</dbReference>
<dbReference type="PROSITE" id="PS50860">
    <property type="entry name" value="AA_TRNA_LIGASE_II_ALA"/>
    <property type="match status" value="1"/>
</dbReference>
<evidence type="ECO:0000313" key="6">
    <source>
        <dbReference type="EMBL" id="MDN7241891.1"/>
    </source>
</evidence>
<protein>
    <submittedName>
        <fullName evidence="6">Alanine--tRNA ligase-related protein</fullName>
    </submittedName>
</protein>
<keyword evidence="4" id="KW-0862">Zinc</keyword>
<dbReference type="EMBL" id="JAUJWV010000001">
    <property type="protein sequence ID" value="MDN7241891.1"/>
    <property type="molecule type" value="Genomic_DNA"/>
</dbReference>
<accession>A0ABT8N1X2</accession>
<dbReference type="PANTHER" id="PTHR43462:SF1">
    <property type="entry name" value="ALANYL-TRNA EDITING PROTEIN AARSD1"/>
    <property type="match status" value="1"/>
</dbReference>
<keyword evidence="6" id="KW-0436">Ligase</keyword>
<evidence type="ECO:0000256" key="2">
    <source>
        <dbReference type="ARBA" id="ARBA00004496"/>
    </source>
</evidence>
<dbReference type="SUPFAM" id="SSF55186">
    <property type="entry name" value="ThrRS/AlaRS common domain"/>
    <property type="match status" value="1"/>
</dbReference>
<dbReference type="PANTHER" id="PTHR43462">
    <property type="entry name" value="ALANYL-TRNA EDITING PROTEIN"/>
    <property type="match status" value="1"/>
</dbReference>
<dbReference type="Pfam" id="PF07973">
    <property type="entry name" value="tRNA_SAD"/>
    <property type="match status" value="1"/>
</dbReference>
<name>A0ABT8N1X2_9BACL</name>
<dbReference type="GO" id="GO:0016874">
    <property type="term" value="F:ligase activity"/>
    <property type="evidence" value="ECO:0007669"/>
    <property type="project" value="UniProtKB-KW"/>
</dbReference>
<comment type="subcellular location">
    <subcellularLocation>
        <location evidence="2">Cytoplasm</location>
    </subcellularLocation>
</comment>
<comment type="caution">
    <text evidence="6">The sequence shown here is derived from an EMBL/GenBank/DDBJ whole genome shotgun (WGS) entry which is preliminary data.</text>
</comment>
<dbReference type="Proteomes" id="UP001172055">
    <property type="component" value="Unassembled WGS sequence"/>
</dbReference>
<evidence type="ECO:0000313" key="7">
    <source>
        <dbReference type="Proteomes" id="UP001172055"/>
    </source>
</evidence>
<evidence type="ECO:0000256" key="1">
    <source>
        <dbReference type="ARBA" id="ARBA00001947"/>
    </source>
</evidence>
<dbReference type="SUPFAM" id="SSF50447">
    <property type="entry name" value="Translation proteins"/>
    <property type="match status" value="1"/>
</dbReference>
<dbReference type="InterPro" id="IPR018163">
    <property type="entry name" value="Thr/Ala-tRNA-synth_IIc_edit"/>
</dbReference>
<gene>
    <name evidence="6" type="ORF">QWY14_08790</name>
</gene>
<dbReference type="Pfam" id="PF01411">
    <property type="entry name" value="tRNA-synt_2c"/>
    <property type="match status" value="1"/>
</dbReference>
<dbReference type="RefSeq" id="WP_300985928.1">
    <property type="nucleotide sequence ID" value="NZ_CP129236.1"/>
</dbReference>
<dbReference type="InterPro" id="IPR051335">
    <property type="entry name" value="Alanyl-tRNA_Editing_Enzymes"/>
</dbReference>
<feature type="domain" description="Alanyl-transfer RNA synthetases family profile" evidence="5">
    <location>
        <begin position="1"/>
        <end position="240"/>
    </location>
</feature>
<evidence type="ECO:0000259" key="5">
    <source>
        <dbReference type="PROSITE" id="PS50860"/>
    </source>
</evidence>
<dbReference type="SMART" id="SM00863">
    <property type="entry name" value="tRNA_SAD"/>
    <property type="match status" value="1"/>
</dbReference>
<evidence type="ECO:0000256" key="3">
    <source>
        <dbReference type="ARBA" id="ARBA00022723"/>
    </source>
</evidence>